<dbReference type="KEGG" id="cwo:Cwoe_4607"/>
<dbReference type="Pfam" id="PF02687">
    <property type="entry name" value="FtsX"/>
    <property type="match status" value="2"/>
</dbReference>
<evidence type="ECO:0000256" key="4">
    <source>
        <dbReference type="ARBA" id="ARBA00022989"/>
    </source>
</evidence>
<feature type="transmembrane region" description="Helical" evidence="7">
    <location>
        <begin position="779"/>
        <end position="803"/>
    </location>
</feature>
<keyword evidence="3 7" id="KW-0812">Transmembrane</keyword>
<proteinExistence type="inferred from homology"/>
<name>D3F925_CONWI</name>
<reference evidence="9 10" key="1">
    <citation type="journal article" date="2010" name="Stand. Genomic Sci.">
        <title>Complete genome sequence of Conexibacter woesei type strain (ID131577).</title>
        <authorList>
            <person name="Pukall R."/>
            <person name="Lapidus A."/>
            <person name="Glavina Del Rio T."/>
            <person name="Copeland A."/>
            <person name="Tice H."/>
            <person name="Cheng J.-F."/>
            <person name="Lucas S."/>
            <person name="Chen F."/>
            <person name="Nolan M."/>
            <person name="Bruce D."/>
            <person name="Goodwin L."/>
            <person name="Pitluck S."/>
            <person name="Mavromatis K."/>
            <person name="Ivanova N."/>
            <person name="Ovchinnikova G."/>
            <person name="Pati A."/>
            <person name="Chen A."/>
            <person name="Palaniappan K."/>
            <person name="Land M."/>
            <person name="Hauser L."/>
            <person name="Chang Y.-J."/>
            <person name="Jeffries C.D."/>
            <person name="Chain P."/>
            <person name="Meincke L."/>
            <person name="Sims D."/>
            <person name="Brettin T."/>
            <person name="Detter J.C."/>
            <person name="Rohde M."/>
            <person name="Goeker M."/>
            <person name="Bristow J."/>
            <person name="Eisen J.A."/>
            <person name="Markowitz V."/>
            <person name="Kyrpides N.C."/>
            <person name="Klenk H.-P."/>
            <person name="Hugenholtz P."/>
        </authorList>
    </citation>
    <scope>NUCLEOTIDE SEQUENCE [LARGE SCALE GENOMIC DNA]</scope>
    <source>
        <strain evidence="10">DSM 14684 / CIP 108061 / JCM 11494 / NBRC 100937 / ID131577</strain>
    </source>
</reference>
<dbReference type="PANTHER" id="PTHR30572:SF4">
    <property type="entry name" value="ABC TRANSPORTER PERMEASE YTRF"/>
    <property type="match status" value="1"/>
</dbReference>
<gene>
    <name evidence="9" type="ordered locus">Cwoe_4607</name>
</gene>
<dbReference type="PANTHER" id="PTHR30572">
    <property type="entry name" value="MEMBRANE COMPONENT OF TRANSPORTER-RELATED"/>
    <property type="match status" value="1"/>
</dbReference>
<keyword evidence="10" id="KW-1185">Reference proteome</keyword>
<dbReference type="HOGENOM" id="CLU_012341_2_0_11"/>
<dbReference type="eggNOG" id="COG0577">
    <property type="taxonomic scope" value="Bacteria"/>
</dbReference>
<evidence type="ECO:0000256" key="2">
    <source>
        <dbReference type="ARBA" id="ARBA00022475"/>
    </source>
</evidence>
<dbReference type="Proteomes" id="UP000008229">
    <property type="component" value="Chromosome"/>
</dbReference>
<feature type="transmembrane region" description="Helical" evidence="7">
    <location>
        <begin position="823"/>
        <end position="845"/>
    </location>
</feature>
<evidence type="ECO:0000259" key="8">
    <source>
        <dbReference type="Pfam" id="PF02687"/>
    </source>
</evidence>
<dbReference type="STRING" id="469383.Cwoe_4607"/>
<keyword evidence="5 7" id="KW-0472">Membrane</keyword>
<feature type="transmembrane region" description="Helical" evidence="7">
    <location>
        <begin position="278"/>
        <end position="305"/>
    </location>
</feature>
<comment type="subcellular location">
    <subcellularLocation>
        <location evidence="1">Cell membrane</location>
        <topology evidence="1">Multi-pass membrane protein</topology>
    </subcellularLocation>
</comment>
<organism evidence="9 10">
    <name type="scientific">Conexibacter woesei (strain DSM 14684 / CCUG 47730 / CIP 108061 / JCM 11494 / NBRC 100937 / ID131577)</name>
    <dbReference type="NCBI Taxonomy" id="469383"/>
    <lineage>
        <taxon>Bacteria</taxon>
        <taxon>Bacillati</taxon>
        <taxon>Actinomycetota</taxon>
        <taxon>Thermoleophilia</taxon>
        <taxon>Solirubrobacterales</taxon>
        <taxon>Conexibacteraceae</taxon>
        <taxon>Conexibacter</taxon>
    </lineage>
</organism>
<reference evidence="10" key="2">
    <citation type="submission" date="2010-01" db="EMBL/GenBank/DDBJ databases">
        <title>The complete genome of Conexibacter woesei DSM 14684.</title>
        <authorList>
            <consortium name="US DOE Joint Genome Institute (JGI-PGF)"/>
            <person name="Lucas S."/>
            <person name="Copeland A."/>
            <person name="Lapidus A."/>
            <person name="Glavina del Rio T."/>
            <person name="Dalin E."/>
            <person name="Tice H."/>
            <person name="Bruce D."/>
            <person name="Goodwin L."/>
            <person name="Pitluck S."/>
            <person name="Kyrpides N."/>
            <person name="Mavromatis K."/>
            <person name="Ivanova N."/>
            <person name="Mikhailova N."/>
            <person name="Chertkov O."/>
            <person name="Brettin T."/>
            <person name="Detter J.C."/>
            <person name="Han C."/>
            <person name="Larimer F."/>
            <person name="Land M."/>
            <person name="Hauser L."/>
            <person name="Markowitz V."/>
            <person name="Cheng J.-F."/>
            <person name="Hugenholtz P."/>
            <person name="Woyke T."/>
            <person name="Wu D."/>
            <person name="Pukall R."/>
            <person name="Steenblock K."/>
            <person name="Schneider S."/>
            <person name="Klenk H.-P."/>
            <person name="Eisen J.A."/>
        </authorList>
    </citation>
    <scope>NUCLEOTIDE SEQUENCE [LARGE SCALE GENOMIC DNA]</scope>
    <source>
        <strain evidence="10">DSM 14684 / CIP 108061 / JCM 11494 / NBRC 100937 / ID131577</strain>
    </source>
</reference>
<dbReference type="OrthoDB" id="3223244at2"/>
<dbReference type="InterPro" id="IPR050250">
    <property type="entry name" value="Macrolide_Exporter_MacB"/>
</dbReference>
<comment type="similarity">
    <text evidence="6">Belongs to the ABC-4 integral membrane protein family.</text>
</comment>
<feature type="transmembrane region" description="Helical" evidence="7">
    <location>
        <begin position="326"/>
        <end position="353"/>
    </location>
</feature>
<feature type="transmembrane region" description="Helical" evidence="7">
    <location>
        <begin position="503"/>
        <end position="524"/>
    </location>
</feature>
<evidence type="ECO:0000313" key="9">
    <source>
        <dbReference type="EMBL" id="ADB53020.1"/>
    </source>
</evidence>
<feature type="transmembrane region" description="Helical" evidence="7">
    <location>
        <begin position="416"/>
        <end position="436"/>
    </location>
</feature>
<dbReference type="GO" id="GO:0022857">
    <property type="term" value="F:transmembrane transporter activity"/>
    <property type="evidence" value="ECO:0007669"/>
    <property type="project" value="TreeGrafter"/>
</dbReference>
<evidence type="ECO:0000256" key="1">
    <source>
        <dbReference type="ARBA" id="ARBA00004651"/>
    </source>
</evidence>
<protein>
    <recommendedName>
        <fullName evidence="8">ABC3 transporter permease C-terminal domain-containing protein</fullName>
    </recommendedName>
</protein>
<evidence type="ECO:0000256" key="3">
    <source>
        <dbReference type="ARBA" id="ARBA00022692"/>
    </source>
</evidence>
<dbReference type="RefSeq" id="WP_012936071.1">
    <property type="nucleotide sequence ID" value="NC_013739.1"/>
</dbReference>
<feature type="transmembrane region" description="Helical" evidence="7">
    <location>
        <begin position="456"/>
        <end position="482"/>
    </location>
</feature>
<feature type="domain" description="ABC3 transporter permease C-terminal" evidence="8">
    <location>
        <begin position="283"/>
        <end position="400"/>
    </location>
</feature>
<dbReference type="InterPro" id="IPR003838">
    <property type="entry name" value="ABC3_permease_C"/>
</dbReference>
<evidence type="ECO:0000313" key="10">
    <source>
        <dbReference type="Proteomes" id="UP000008229"/>
    </source>
</evidence>
<evidence type="ECO:0000256" key="7">
    <source>
        <dbReference type="SAM" id="Phobius"/>
    </source>
</evidence>
<dbReference type="AlphaFoldDB" id="D3F925"/>
<keyword evidence="4 7" id="KW-1133">Transmembrane helix</keyword>
<keyword evidence="2" id="KW-1003">Cell membrane</keyword>
<dbReference type="eggNOG" id="COG4591">
    <property type="taxonomic scope" value="Bacteria"/>
</dbReference>
<accession>D3F925</accession>
<evidence type="ECO:0000256" key="5">
    <source>
        <dbReference type="ARBA" id="ARBA00023136"/>
    </source>
</evidence>
<evidence type="ECO:0000256" key="6">
    <source>
        <dbReference type="ARBA" id="ARBA00038076"/>
    </source>
</evidence>
<sequence length="852" mass="85051" precursor="true">MLRLAASTLRARWPALAGAFAALALGAALSIAAAAVIAAVSDVGDRGPQRLRHAPLVVAGTPSLSIPSIPAEERDPATERNPQRVALAPALAARLAALPEVSRAVVDRAFPVRVGAAAQGSGAVPGAVQGAATTGRPWSSRLLTPYRLVAGRPPAAPGEVVAATGGKGGGGAGGIGTQLDATPLLATPAGPAQYRVVGLAAPRDGRGPAYEHPLFFADEEAARLAPRIDAIGIWPAAAAPVVRDLLQRDAPGVVALDGARRGELEPNADADAAAGAGVLLSLMATTVGFVAVFVIASSFAFAVALRRRELGLLRAVGATPRQVRRLVLGEAALFATAAAVVGALASLAVAPLLGGWIADHGLAPAGMRVAPNLLAVALGSGFMVLVALCGAWAAARRAARVLPAEALRDAAVDRGVMTIGRWAVGLPAIGGAVALMQQPVPADPAGQLMVTFGEGALLIVGLTMIAPVLVPPLAALLVLPAARVRGAGPLLVRQHARAAVRRTASTAAPVLVAVGLTAALGSMVGSLEQSDAASVKARFDPRAAVVTAPGGGGLSDADVAALAAIPGAQVAPLLDADVRAIGPEGLGPVAASSLDAAHTPLVLRSPLVGGSLDRLHGDAVALGELTARPLRKRVGDRVRVWLPDGAERELEVVAIVGDGFGVTGMYVPRELLAGHVGGAAATSVHVRLPDGDATAQAALRELTAARGLALREQAGPRKVADVTDSSNMNRLALQAILGVALLYVAIALASTAAVGTVARAGELALLRLSGATPRQVLRLVAAEAFVATAVGALLGLAIAAGMALALRRGFAALTGPAVVAMPWGLLAALSAGCALIAVSASLAAAHRNRPLP</sequence>
<feature type="transmembrane region" description="Helical" evidence="7">
    <location>
        <begin position="735"/>
        <end position="758"/>
    </location>
</feature>
<dbReference type="EMBL" id="CP001854">
    <property type="protein sequence ID" value="ADB53020.1"/>
    <property type="molecule type" value="Genomic_DNA"/>
</dbReference>
<dbReference type="GO" id="GO:0005886">
    <property type="term" value="C:plasma membrane"/>
    <property type="evidence" value="ECO:0007669"/>
    <property type="project" value="UniProtKB-SubCell"/>
</dbReference>
<feature type="domain" description="ABC3 transporter permease C-terminal" evidence="8">
    <location>
        <begin position="736"/>
        <end position="845"/>
    </location>
</feature>
<feature type="transmembrane region" description="Helical" evidence="7">
    <location>
        <begin position="373"/>
        <end position="395"/>
    </location>
</feature>